<keyword evidence="3" id="KW-0804">Transcription</keyword>
<gene>
    <name evidence="5" type="ORF">GK047_03125</name>
</gene>
<dbReference type="SMART" id="SM00342">
    <property type="entry name" value="HTH_ARAC"/>
    <property type="match status" value="1"/>
</dbReference>
<name>A0A6G3ZTU7_9BACL</name>
<comment type="caution">
    <text evidence="5">The sequence shown here is derived from an EMBL/GenBank/DDBJ whole genome shotgun (WGS) entry which is preliminary data.</text>
</comment>
<evidence type="ECO:0000313" key="5">
    <source>
        <dbReference type="EMBL" id="NEW05011.1"/>
    </source>
</evidence>
<dbReference type="PROSITE" id="PS01124">
    <property type="entry name" value="HTH_ARAC_FAMILY_2"/>
    <property type="match status" value="1"/>
</dbReference>
<dbReference type="Gene3D" id="1.10.10.60">
    <property type="entry name" value="Homeodomain-like"/>
    <property type="match status" value="2"/>
</dbReference>
<dbReference type="EMBL" id="JAAIKC010000001">
    <property type="protein sequence ID" value="NEW05011.1"/>
    <property type="molecule type" value="Genomic_DNA"/>
</dbReference>
<evidence type="ECO:0000256" key="1">
    <source>
        <dbReference type="ARBA" id="ARBA00023015"/>
    </source>
</evidence>
<dbReference type="InterPro" id="IPR003313">
    <property type="entry name" value="AraC-bd"/>
</dbReference>
<dbReference type="SUPFAM" id="SSF51215">
    <property type="entry name" value="Regulatory protein AraC"/>
    <property type="match status" value="1"/>
</dbReference>
<dbReference type="SUPFAM" id="SSF46689">
    <property type="entry name" value="Homeodomain-like"/>
    <property type="match status" value="2"/>
</dbReference>
<dbReference type="PANTHER" id="PTHR43280:SF2">
    <property type="entry name" value="HTH-TYPE TRANSCRIPTIONAL REGULATOR EXSA"/>
    <property type="match status" value="1"/>
</dbReference>
<reference evidence="5" key="1">
    <citation type="submission" date="2020-02" db="EMBL/GenBank/DDBJ databases">
        <authorList>
            <person name="Shen X.-R."/>
            <person name="Zhang Y.-X."/>
        </authorList>
    </citation>
    <scope>NUCLEOTIDE SEQUENCE</scope>
    <source>
        <strain evidence="5">SYP-B3998</strain>
    </source>
</reference>
<evidence type="ECO:0000259" key="4">
    <source>
        <dbReference type="PROSITE" id="PS01124"/>
    </source>
</evidence>
<dbReference type="InterPro" id="IPR014710">
    <property type="entry name" value="RmlC-like_jellyroll"/>
</dbReference>
<proteinExistence type="predicted"/>
<dbReference type="Pfam" id="PF02311">
    <property type="entry name" value="AraC_binding"/>
    <property type="match status" value="1"/>
</dbReference>
<dbReference type="RefSeq" id="WP_163940986.1">
    <property type="nucleotide sequence ID" value="NZ_JAAIKC010000001.1"/>
</dbReference>
<keyword evidence="2" id="KW-0238">DNA-binding</keyword>
<evidence type="ECO:0000256" key="3">
    <source>
        <dbReference type="ARBA" id="ARBA00023163"/>
    </source>
</evidence>
<dbReference type="InterPro" id="IPR009057">
    <property type="entry name" value="Homeodomain-like_sf"/>
</dbReference>
<keyword evidence="1" id="KW-0805">Transcription regulation</keyword>
<dbReference type="InterPro" id="IPR037923">
    <property type="entry name" value="HTH-like"/>
</dbReference>
<dbReference type="PRINTS" id="PR00032">
    <property type="entry name" value="HTHARAC"/>
</dbReference>
<organism evidence="5">
    <name type="scientific">Paenibacillus sp. SYP-B3998</name>
    <dbReference type="NCBI Taxonomy" id="2678564"/>
    <lineage>
        <taxon>Bacteria</taxon>
        <taxon>Bacillati</taxon>
        <taxon>Bacillota</taxon>
        <taxon>Bacilli</taxon>
        <taxon>Bacillales</taxon>
        <taxon>Paenibacillaceae</taxon>
        <taxon>Paenibacillus</taxon>
    </lineage>
</organism>
<evidence type="ECO:0000256" key="2">
    <source>
        <dbReference type="ARBA" id="ARBA00023125"/>
    </source>
</evidence>
<sequence>MQLGNLAQQPRPDMILNRHLRENPYFMKYEVMDTHFQMDFHMHIGYEIYFFHQGEGSFLVEDRVYGLAGNDMILVNPLAVHKSFLSSAQGCTRTVINFLPELVDAKHRDRLLQPFDLKSMVKGQYLCIGADAQQRIFYLLKRMYEAYSGQSGSDEMAFCIYLNELLLEIYRLSEADSERPLLQTDTPMPNSIVDNMMQYLAERYANKISLDHLADHFFLNKHYICHLFKKKTGYTITQFLLHIRIRHAKKYLTYSDLSISEIAGKVGFNSFSNFAHDFKKVVGIPPTIYRKNGLQLTDKQG</sequence>
<dbReference type="Pfam" id="PF12833">
    <property type="entry name" value="HTH_18"/>
    <property type="match status" value="1"/>
</dbReference>
<dbReference type="AlphaFoldDB" id="A0A6G3ZTU7"/>
<feature type="domain" description="HTH araC/xylS-type" evidence="4">
    <location>
        <begin position="194"/>
        <end position="292"/>
    </location>
</feature>
<protein>
    <submittedName>
        <fullName evidence="5">AraC family transcriptional regulator</fullName>
    </submittedName>
</protein>
<dbReference type="Gene3D" id="2.60.120.10">
    <property type="entry name" value="Jelly Rolls"/>
    <property type="match status" value="1"/>
</dbReference>
<dbReference type="PANTHER" id="PTHR43280">
    <property type="entry name" value="ARAC-FAMILY TRANSCRIPTIONAL REGULATOR"/>
    <property type="match status" value="1"/>
</dbReference>
<dbReference type="InterPro" id="IPR018060">
    <property type="entry name" value="HTH_AraC"/>
</dbReference>
<dbReference type="GO" id="GO:0003700">
    <property type="term" value="F:DNA-binding transcription factor activity"/>
    <property type="evidence" value="ECO:0007669"/>
    <property type="project" value="InterPro"/>
</dbReference>
<accession>A0A6G3ZTU7</accession>
<dbReference type="InterPro" id="IPR020449">
    <property type="entry name" value="Tscrpt_reg_AraC-type_HTH"/>
</dbReference>
<dbReference type="GO" id="GO:0043565">
    <property type="term" value="F:sequence-specific DNA binding"/>
    <property type="evidence" value="ECO:0007669"/>
    <property type="project" value="InterPro"/>
</dbReference>